<sequence>MDAFEKIQEYFSSYSPLSDEAKEAIIKEAEYKEYPPKTVLLSEGQVEKQLYFLNKGLVRGCFNMVDRAITLWICYEPGPFGNPESFFNETPSDIYIETVEPSQILTISYQRWHELLDQFPEIERASRMISQSNVQRLYQRIMILHYGTPEEKYKYLLENEPQIIQRTPLKFIATYLNITPETLSRIRAKI</sequence>
<comment type="caution">
    <text evidence="2">The sequence shown here is derived from an EMBL/GenBank/DDBJ whole genome shotgun (WGS) entry which is preliminary data.</text>
</comment>
<evidence type="ECO:0000259" key="1">
    <source>
        <dbReference type="PROSITE" id="PS50042"/>
    </source>
</evidence>
<reference evidence="2" key="1">
    <citation type="submission" date="2022-06" db="EMBL/GenBank/DDBJ databases">
        <title>Solitalea sp. MAHUQ-68 isolated from rhizospheric soil.</title>
        <authorList>
            <person name="Huq M.A."/>
        </authorList>
    </citation>
    <scope>NUCLEOTIDE SEQUENCE</scope>
    <source>
        <strain evidence="2">MAHUQ-68</strain>
    </source>
</reference>
<dbReference type="SMART" id="SM00100">
    <property type="entry name" value="cNMP"/>
    <property type="match status" value="1"/>
</dbReference>
<dbReference type="InterPro" id="IPR018490">
    <property type="entry name" value="cNMP-bd_dom_sf"/>
</dbReference>
<dbReference type="SUPFAM" id="SSF51206">
    <property type="entry name" value="cAMP-binding domain-like"/>
    <property type="match status" value="1"/>
</dbReference>
<proteinExistence type="predicted"/>
<organism evidence="2 3">
    <name type="scientific">Solitalea agri</name>
    <dbReference type="NCBI Taxonomy" id="2953739"/>
    <lineage>
        <taxon>Bacteria</taxon>
        <taxon>Pseudomonadati</taxon>
        <taxon>Bacteroidota</taxon>
        <taxon>Sphingobacteriia</taxon>
        <taxon>Sphingobacteriales</taxon>
        <taxon>Sphingobacteriaceae</taxon>
        <taxon>Solitalea</taxon>
    </lineage>
</organism>
<evidence type="ECO:0000313" key="3">
    <source>
        <dbReference type="Proteomes" id="UP001155182"/>
    </source>
</evidence>
<gene>
    <name evidence="2" type="ORF">NF867_01305</name>
</gene>
<protein>
    <submittedName>
        <fullName evidence="2">Crp/Fnr family transcriptional regulator</fullName>
    </submittedName>
</protein>
<dbReference type="EMBL" id="JAMWYS010000003">
    <property type="protein sequence ID" value="MCO4291499.1"/>
    <property type="molecule type" value="Genomic_DNA"/>
</dbReference>
<dbReference type="PROSITE" id="PS50042">
    <property type="entry name" value="CNMP_BINDING_3"/>
    <property type="match status" value="1"/>
</dbReference>
<dbReference type="Pfam" id="PF00027">
    <property type="entry name" value="cNMP_binding"/>
    <property type="match status" value="1"/>
</dbReference>
<name>A0A9X2EZV7_9SPHI</name>
<feature type="domain" description="Cyclic nucleotide-binding" evidence="1">
    <location>
        <begin position="13"/>
        <end position="124"/>
    </location>
</feature>
<dbReference type="Gene3D" id="2.60.120.10">
    <property type="entry name" value="Jelly Rolls"/>
    <property type="match status" value="1"/>
</dbReference>
<dbReference type="Proteomes" id="UP001155182">
    <property type="component" value="Unassembled WGS sequence"/>
</dbReference>
<evidence type="ECO:0000313" key="2">
    <source>
        <dbReference type="EMBL" id="MCO4291499.1"/>
    </source>
</evidence>
<accession>A0A9X2EZV7</accession>
<dbReference type="RefSeq" id="WP_252585730.1">
    <property type="nucleotide sequence ID" value="NZ_JAMWYS010000003.1"/>
</dbReference>
<dbReference type="InterPro" id="IPR014710">
    <property type="entry name" value="RmlC-like_jellyroll"/>
</dbReference>
<dbReference type="InterPro" id="IPR000595">
    <property type="entry name" value="cNMP-bd_dom"/>
</dbReference>
<dbReference type="CDD" id="cd00038">
    <property type="entry name" value="CAP_ED"/>
    <property type="match status" value="1"/>
</dbReference>
<keyword evidence="3" id="KW-1185">Reference proteome</keyword>
<dbReference type="AlphaFoldDB" id="A0A9X2EZV7"/>